<gene>
    <name evidence="4" type="ORF">PDESU_01107</name>
</gene>
<sequence>MNVKINLNTCLANTIDGILVDCPHRERRGWGEVTVAAMYGDALPNFESGAFMDQYAQFMRDAQFKDGQIRGVINEEDRPFLMWKANSPITIWETFKMLGDKKILRDNYDSMRKWMEWMHQASNYETGGALKIGARGAREMPGLGDWCTPHGNFWDSSNSPDAAHFNNCTYAYMLDCSKKMAEALGETNDAETYADRLRV</sequence>
<dbReference type="Gene3D" id="1.50.10.10">
    <property type="match status" value="1"/>
</dbReference>
<name>A0A6C2TYM1_PONDE</name>
<feature type="domain" description="Alpha-L-rhamnosidase six-hairpin glycosidase" evidence="3">
    <location>
        <begin position="11"/>
        <end position="197"/>
    </location>
</feature>
<dbReference type="SUPFAM" id="SSF48208">
    <property type="entry name" value="Six-hairpin glycosidases"/>
    <property type="match status" value="1"/>
</dbReference>
<dbReference type="Pfam" id="PF17389">
    <property type="entry name" value="Bac_rhamnosid6H"/>
    <property type="match status" value="1"/>
</dbReference>
<evidence type="ECO:0000256" key="2">
    <source>
        <dbReference type="ARBA" id="ARBA00012652"/>
    </source>
</evidence>
<dbReference type="GO" id="GO:0030596">
    <property type="term" value="F:alpha-L-rhamnosidase activity"/>
    <property type="evidence" value="ECO:0007669"/>
    <property type="project" value="UniProtKB-EC"/>
</dbReference>
<dbReference type="PANTHER" id="PTHR33307:SF6">
    <property type="entry name" value="ALPHA-RHAMNOSIDASE (EUROFUNG)-RELATED"/>
    <property type="match status" value="1"/>
</dbReference>
<dbReference type="InterPro" id="IPR016007">
    <property type="entry name" value="Alpha_rhamnosid"/>
</dbReference>
<protein>
    <recommendedName>
        <fullName evidence="2">alpha-L-rhamnosidase</fullName>
        <ecNumber evidence="2">3.2.1.40</ecNumber>
    </recommendedName>
</protein>
<comment type="catalytic activity">
    <reaction evidence="1">
        <text>Hydrolysis of terminal non-reducing alpha-L-rhamnose residues in alpha-L-rhamnosides.</text>
        <dbReference type="EC" id="3.2.1.40"/>
    </reaction>
</comment>
<dbReference type="InterPro" id="IPR012341">
    <property type="entry name" value="6hp_glycosidase-like_sf"/>
</dbReference>
<dbReference type="EMBL" id="CAAHFG010000001">
    <property type="protein sequence ID" value="VGO12554.1"/>
    <property type="molecule type" value="Genomic_DNA"/>
</dbReference>
<dbReference type="Proteomes" id="UP000366872">
    <property type="component" value="Unassembled WGS sequence"/>
</dbReference>
<keyword evidence="5" id="KW-1185">Reference proteome</keyword>
<evidence type="ECO:0000259" key="3">
    <source>
        <dbReference type="Pfam" id="PF17389"/>
    </source>
</evidence>
<evidence type="ECO:0000256" key="1">
    <source>
        <dbReference type="ARBA" id="ARBA00001445"/>
    </source>
</evidence>
<dbReference type="InterPro" id="IPR008928">
    <property type="entry name" value="6-hairpin_glycosidase_sf"/>
</dbReference>
<accession>A0A6C2TYM1</accession>
<evidence type="ECO:0000313" key="4">
    <source>
        <dbReference type="EMBL" id="VGO12554.1"/>
    </source>
</evidence>
<reference evidence="4 5" key="1">
    <citation type="submission" date="2019-04" db="EMBL/GenBank/DDBJ databases">
        <authorList>
            <person name="Van Vliet M D."/>
        </authorList>
    </citation>
    <scope>NUCLEOTIDE SEQUENCE [LARGE SCALE GENOMIC DNA]</scope>
    <source>
        <strain evidence="4 5">F1</strain>
    </source>
</reference>
<dbReference type="AlphaFoldDB" id="A0A6C2TYM1"/>
<evidence type="ECO:0000313" key="5">
    <source>
        <dbReference type="Proteomes" id="UP000366872"/>
    </source>
</evidence>
<dbReference type="PANTHER" id="PTHR33307">
    <property type="entry name" value="ALPHA-RHAMNOSIDASE (EUROFUNG)"/>
    <property type="match status" value="1"/>
</dbReference>
<dbReference type="EC" id="3.2.1.40" evidence="2"/>
<dbReference type="InterPro" id="IPR035396">
    <property type="entry name" value="Bac_rhamnosid6H"/>
</dbReference>
<organism evidence="4 5">
    <name type="scientific">Pontiella desulfatans</name>
    <dbReference type="NCBI Taxonomy" id="2750659"/>
    <lineage>
        <taxon>Bacteria</taxon>
        <taxon>Pseudomonadati</taxon>
        <taxon>Kiritimatiellota</taxon>
        <taxon>Kiritimatiellia</taxon>
        <taxon>Kiritimatiellales</taxon>
        <taxon>Pontiellaceae</taxon>
        <taxon>Pontiella</taxon>
    </lineage>
</organism>
<proteinExistence type="predicted"/>
<dbReference type="GO" id="GO:0005975">
    <property type="term" value="P:carbohydrate metabolic process"/>
    <property type="evidence" value="ECO:0007669"/>
    <property type="project" value="InterPro"/>
</dbReference>